<evidence type="ECO:0000313" key="2">
    <source>
        <dbReference type="EMBL" id="MBJ9686540.1"/>
    </source>
</evidence>
<organism evidence="2 3">
    <name type="scientific">Burkholderia vietnamiensis</name>
    <dbReference type="NCBI Taxonomy" id="60552"/>
    <lineage>
        <taxon>Bacteria</taxon>
        <taxon>Pseudomonadati</taxon>
        <taxon>Pseudomonadota</taxon>
        <taxon>Betaproteobacteria</taxon>
        <taxon>Burkholderiales</taxon>
        <taxon>Burkholderiaceae</taxon>
        <taxon>Burkholderia</taxon>
        <taxon>Burkholderia cepacia complex</taxon>
    </lineage>
</organism>
<name>A0ABS1AQX8_BURVI</name>
<evidence type="ECO:0000313" key="3">
    <source>
        <dbReference type="Proteomes" id="UP000808215"/>
    </source>
</evidence>
<protein>
    <recommendedName>
        <fullName evidence="1">Inactive Sirtuin domain-containing protein</fullName>
    </recommendedName>
</protein>
<proteinExistence type="predicted"/>
<dbReference type="Pfam" id="PF24403">
    <property type="entry name" value="iSirtuin"/>
    <property type="match status" value="1"/>
</dbReference>
<feature type="domain" description="Inactive Sirtuin" evidence="1">
    <location>
        <begin position="12"/>
        <end position="198"/>
    </location>
</feature>
<evidence type="ECO:0000259" key="1">
    <source>
        <dbReference type="Pfam" id="PF24403"/>
    </source>
</evidence>
<dbReference type="RefSeq" id="WP_200091048.1">
    <property type="nucleotide sequence ID" value="NZ_JADVKH010000008.1"/>
</dbReference>
<dbReference type="Proteomes" id="UP000808215">
    <property type="component" value="Unassembled WGS sequence"/>
</dbReference>
<comment type="caution">
    <text evidence="2">The sequence shown here is derived from an EMBL/GenBank/DDBJ whole genome shotgun (WGS) entry which is preliminary data.</text>
</comment>
<reference evidence="2 3" key="1">
    <citation type="submission" date="2020-11" db="EMBL/GenBank/DDBJ databases">
        <title>Enhanced detection system for hospital associated transmission using whole genome sequencing surveillance.</title>
        <authorList>
            <person name="Harrison L.H."/>
            <person name="Van Tyne D."/>
            <person name="Marsh J.W."/>
            <person name="Griffith M.P."/>
            <person name="Snyder D.J."/>
            <person name="Cooper V.S."/>
            <person name="Mustapha M."/>
        </authorList>
    </citation>
    <scope>NUCLEOTIDE SEQUENCE [LARGE SCALE GENOMIC DNA]</scope>
    <source>
        <strain evidence="2 3">BC00020</strain>
    </source>
</reference>
<keyword evidence="3" id="KW-1185">Reference proteome</keyword>
<dbReference type="InterPro" id="IPR057063">
    <property type="entry name" value="iSirtuin"/>
</dbReference>
<dbReference type="Pfam" id="PF24404">
    <property type="entry name" value="nSTAND_NTPase7"/>
    <property type="match status" value="1"/>
</dbReference>
<dbReference type="EMBL" id="JADVKH010000008">
    <property type="protein sequence ID" value="MBJ9686540.1"/>
    <property type="molecule type" value="Genomic_DNA"/>
</dbReference>
<gene>
    <name evidence="2" type="ORF">I5589_05530</name>
</gene>
<sequence>MVEKTLINLAEVPNNLLSRLESRDVALWIRDLPEDGPDKDALLAFLGLPWRLVISELNAPAVFEALAAAASLSDPLTRKRGFVQIVDTDPSRIELPQRCLPIYRLNGRPESPAVSEFESRLRRMTMLEELRRSEVREILVVSGDAAPVLPDMKDLWASGFRSYLTFASNAPNTEPALSSWLEALDGVSAVNLLHLPAKRLIEDILARYSQAYPESRRVIRVRDRQGIFHKVDITEADEPERPILEWYSLIEERDISPLMPEELAEEDFVGFFRNSRESWRPYAAGLPWIRDANCKKLLDDCLKKLDVDGAEDNCIAYISSESGAGGTTLANMLAWECAREGYPVLLAKPLPFVPDALPLVNFLTRVHRETETQIVRETTQNTAVEGAVSYDHKRDSTQRRYETPWVIVFDNLHWESRDGELARFRNEIAKSGRPVCLLMVTGTVLGLSFYKTSVFKRISELNHALSQDDARKLGRHLNKFLRGYGKQRQESQWDQFHSHHTVRYLEGISAFWVTLSFWIQGQYDLSESIQHWMFRNFKENVQDSTIQKAILEIAALSSERTPLPEALLATSSGKWPVSLLLEDNRSNLSSLGLVRIAQNGEKYWALVHDILGRFLINALFYDFQMRHELGFEVAKDPEHLRFLILRQISQKPVLGDRAYRAIGEDFATSIFKIDPDHGRASFAPFWRDVLHALDDMPRTLRDTSRVFRHHTAVSRRRIAKLDENLYEVTIEDKLKLLTEAIDDINYALTFIDFASGSEPNVNLFNSLANAYFDLAKVESERGATPERILELRVLANDATRKAYEESPTSRFVIETYVKNLIEEAALDSPEQAVEHCVEALGILYSALSADEGVYRNSQLSSLADDALAILFRQAPSNVKDVEPTRAIDLLIKVWKALAEESESAMGMVLTNVPEGNRQRALDLLNHPVGRGNMQVIRLSYDLTCLNHPHAYRRQLELVEQLQLTDYRMTPQLRLEYAILLYLNGRAVEGDKIFRSLRHVWRDGEHFVHVPARLRWLRVTDGETIQVVHALTGSEDGIRPAARVREFNNLPVPFRPAEFGIRDLRPRERLTCNVSFGHNGPLLRPVTSHSAKSD</sequence>
<accession>A0ABS1AQX8</accession>